<keyword evidence="2" id="KW-1185">Reference proteome</keyword>
<name>A0A182WP17_9DIPT</name>
<accession>A0A182WP17</accession>
<evidence type="ECO:0000313" key="1">
    <source>
        <dbReference type="EnsemblMetazoa" id="AMIN014432-PA"/>
    </source>
</evidence>
<sequence length="29" mass="3165">MFENVSIIAPSASSTVVWQHSSSGLFIRI</sequence>
<proteinExistence type="predicted"/>
<dbReference type="VEuPathDB" id="VectorBase:AMIN014432"/>
<dbReference type="Proteomes" id="UP000075920">
    <property type="component" value="Unassembled WGS sequence"/>
</dbReference>
<organism evidence="1 2">
    <name type="scientific">Anopheles minimus</name>
    <dbReference type="NCBI Taxonomy" id="112268"/>
    <lineage>
        <taxon>Eukaryota</taxon>
        <taxon>Metazoa</taxon>
        <taxon>Ecdysozoa</taxon>
        <taxon>Arthropoda</taxon>
        <taxon>Hexapoda</taxon>
        <taxon>Insecta</taxon>
        <taxon>Pterygota</taxon>
        <taxon>Neoptera</taxon>
        <taxon>Endopterygota</taxon>
        <taxon>Diptera</taxon>
        <taxon>Nematocera</taxon>
        <taxon>Culicoidea</taxon>
        <taxon>Culicidae</taxon>
        <taxon>Anophelinae</taxon>
        <taxon>Anopheles</taxon>
    </lineage>
</organism>
<dbReference type="AlphaFoldDB" id="A0A182WP17"/>
<evidence type="ECO:0000313" key="2">
    <source>
        <dbReference type="Proteomes" id="UP000075920"/>
    </source>
</evidence>
<protein>
    <submittedName>
        <fullName evidence="1">Uncharacterized protein</fullName>
    </submittedName>
</protein>
<dbReference type="EnsemblMetazoa" id="AMIN014432-RA">
    <property type="protein sequence ID" value="AMIN014432-PA"/>
    <property type="gene ID" value="AMIN014432"/>
</dbReference>
<reference evidence="1" key="2">
    <citation type="submission" date="2020-05" db="UniProtKB">
        <authorList>
            <consortium name="EnsemblMetazoa"/>
        </authorList>
    </citation>
    <scope>IDENTIFICATION</scope>
    <source>
        <strain evidence="1">MINIMUS1</strain>
    </source>
</reference>
<reference evidence="2" key="1">
    <citation type="submission" date="2013-03" db="EMBL/GenBank/DDBJ databases">
        <title>The Genome Sequence of Anopheles minimus MINIMUS1.</title>
        <authorList>
            <consortium name="The Broad Institute Genomics Platform"/>
            <person name="Neafsey D.E."/>
            <person name="Walton C."/>
            <person name="Walker B."/>
            <person name="Young S.K."/>
            <person name="Zeng Q."/>
            <person name="Gargeya S."/>
            <person name="Fitzgerald M."/>
            <person name="Haas B."/>
            <person name="Abouelleil A."/>
            <person name="Allen A.W."/>
            <person name="Alvarado L."/>
            <person name="Arachchi H.M."/>
            <person name="Berlin A.M."/>
            <person name="Chapman S.B."/>
            <person name="Gainer-Dewar J."/>
            <person name="Goldberg J."/>
            <person name="Griggs A."/>
            <person name="Gujja S."/>
            <person name="Hansen M."/>
            <person name="Howarth C."/>
            <person name="Imamovic A."/>
            <person name="Ireland A."/>
            <person name="Larimer J."/>
            <person name="McCowan C."/>
            <person name="Murphy C."/>
            <person name="Pearson M."/>
            <person name="Poon T.W."/>
            <person name="Priest M."/>
            <person name="Roberts A."/>
            <person name="Saif S."/>
            <person name="Shea T."/>
            <person name="Sisk P."/>
            <person name="Sykes S."/>
            <person name="Wortman J."/>
            <person name="Nusbaum C."/>
            <person name="Birren B."/>
        </authorList>
    </citation>
    <scope>NUCLEOTIDE SEQUENCE [LARGE SCALE GENOMIC DNA]</scope>
    <source>
        <strain evidence="2">MINIMUS1</strain>
    </source>
</reference>